<sequence>MLRSLFVSLPAAFLITLSACGTEADQNRGNEQPERDIDHVSGEAAHMERGQETNNGAERNDETAPVSFTEQEAISLLHDYEETLQAFFEEAQAHGQTLESVGEIGEVENELTRILSAEGADMHLNTYFREEDGTVTVIPTEAPVWFDETAPYTFYDNEQGSPRLEQERENELIGHVRMIYSFSYDDRQETWRISDIDSEPMS</sequence>
<evidence type="ECO:0000256" key="1">
    <source>
        <dbReference type="SAM" id="MobiDB-lite"/>
    </source>
</evidence>
<gene>
    <name evidence="3" type="ordered locus">Bsel_0031</name>
</gene>
<dbReference type="EMBL" id="CP001791">
    <property type="protein sequence ID" value="ADH97582.1"/>
    <property type="molecule type" value="Genomic_DNA"/>
</dbReference>
<dbReference type="AlphaFoldDB" id="D6XV24"/>
<organism evidence="3 4">
    <name type="scientific">Bacillus selenitireducens (strain ATCC 700615 / DSM 15326 / MLS10)</name>
    <dbReference type="NCBI Taxonomy" id="439292"/>
    <lineage>
        <taxon>Bacteria</taxon>
        <taxon>Bacillati</taxon>
        <taxon>Bacillota</taxon>
        <taxon>Bacilli</taxon>
        <taxon>Bacillales</taxon>
        <taxon>Bacillaceae</taxon>
        <taxon>Salisediminibacterium</taxon>
    </lineage>
</organism>
<feature type="chain" id="PRO_5003090642" description="Lipoprotein" evidence="2">
    <location>
        <begin position="25"/>
        <end position="202"/>
    </location>
</feature>
<reference evidence="3" key="1">
    <citation type="submission" date="2009-10" db="EMBL/GenBank/DDBJ databases">
        <title>Complete sequence of Bacillus selenitireducens MLS10.</title>
        <authorList>
            <consortium name="US DOE Joint Genome Institute"/>
            <person name="Lucas S."/>
            <person name="Copeland A."/>
            <person name="Lapidus A."/>
            <person name="Glavina del Rio T."/>
            <person name="Dalin E."/>
            <person name="Tice H."/>
            <person name="Bruce D."/>
            <person name="Goodwin L."/>
            <person name="Pitluck S."/>
            <person name="Sims D."/>
            <person name="Brettin T."/>
            <person name="Detter J.C."/>
            <person name="Han C."/>
            <person name="Larimer F."/>
            <person name="Land M."/>
            <person name="Hauser L."/>
            <person name="Kyrpides N."/>
            <person name="Ovchinnikova G."/>
            <person name="Stolz J."/>
        </authorList>
    </citation>
    <scope>NUCLEOTIDE SEQUENCE [LARGE SCALE GENOMIC DNA]</scope>
    <source>
        <strain evidence="3">MLS10</strain>
    </source>
</reference>
<feature type="signal peptide" evidence="2">
    <location>
        <begin position="1"/>
        <end position="24"/>
    </location>
</feature>
<protein>
    <recommendedName>
        <fullName evidence="5">Lipoprotein</fullName>
    </recommendedName>
</protein>
<feature type="region of interest" description="Disordered" evidence="1">
    <location>
        <begin position="46"/>
        <end position="65"/>
    </location>
</feature>
<dbReference type="Proteomes" id="UP000000271">
    <property type="component" value="Chromosome"/>
</dbReference>
<name>D6XV24_BACIE</name>
<dbReference type="RefSeq" id="WP_013171012.1">
    <property type="nucleotide sequence ID" value="NC_014219.1"/>
</dbReference>
<proteinExistence type="predicted"/>
<dbReference type="OrthoDB" id="574706at2"/>
<keyword evidence="2" id="KW-0732">Signal</keyword>
<dbReference type="HOGENOM" id="CLU_1352379_0_0_9"/>
<dbReference type="PROSITE" id="PS51257">
    <property type="entry name" value="PROKAR_LIPOPROTEIN"/>
    <property type="match status" value="1"/>
</dbReference>
<accession>D6XV24</accession>
<keyword evidence="4" id="KW-1185">Reference proteome</keyword>
<evidence type="ECO:0000313" key="4">
    <source>
        <dbReference type="Proteomes" id="UP000000271"/>
    </source>
</evidence>
<evidence type="ECO:0000256" key="2">
    <source>
        <dbReference type="SAM" id="SignalP"/>
    </source>
</evidence>
<evidence type="ECO:0000313" key="3">
    <source>
        <dbReference type="EMBL" id="ADH97582.1"/>
    </source>
</evidence>
<dbReference type="KEGG" id="bse:Bsel_0031"/>
<dbReference type="STRING" id="439292.Bsel_0031"/>
<evidence type="ECO:0008006" key="5">
    <source>
        <dbReference type="Google" id="ProtNLM"/>
    </source>
</evidence>